<evidence type="ECO:0000313" key="3">
    <source>
        <dbReference type="Proteomes" id="UP001146793"/>
    </source>
</evidence>
<feature type="compositionally biased region" description="Basic and acidic residues" evidence="1">
    <location>
        <begin position="207"/>
        <end position="233"/>
    </location>
</feature>
<reference evidence="2" key="1">
    <citation type="submission" date="2022-08" db="EMBL/GenBank/DDBJ databases">
        <title>Novel sulphate-reducing endosymbionts in the free-living metamonad Anaeramoeba.</title>
        <authorList>
            <person name="Jerlstrom-Hultqvist J."/>
            <person name="Cepicka I."/>
            <person name="Gallot-Lavallee L."/>
            <person name="Salas-Leiva D."/>
            <person name="Curtis B.A."/>
            <person name="Zahonova K."/>
            <person name="Pipaliya S."/>
            <person name="Dacks J."/>
            <person name="Roger A.J."/>
        </authorList>
    </citation>
    <scope>NUCLEOTIDE SEQUENCE</scope>
    <source>
        <strain evidence="2">Busselton2</strain>
    </source>
</reference>
<dbReference type="Proteomes" id="UP001146793">
    <property type="component" value="Unassembled WGS sequence"/>
</dbReference>
<protein>
    <submittedName>
        <fullName evidence="2">Uncharacterized protein</fullName>
    </submittedName>
</protein>
<sequence>MSNEQQNFNNKVDLLNWMKDILQTQIKTNTVTTFLDSCLMLIQKIFSTEIEINENVSIIEKADQFQKIAKLNGLEKYFFDSNSLNDNSDIDSLLNIIEGIRDLYEEKKFSQNNTTILKEIEKLFIQSFVNFTIEFLSSEGKLVPASLQLFPTKFTLKIGGNETYSWRYHKVKCDLKISKKPLRFILQIKNINYDNPEEVLNKKPNKKQKEPEKEKEKEKEKEIEMENEKEKEWENKEELKDNYDEEESFLLQAKTNEERIIIEKLFLMFKTYWGDSIESHSINGNILGINNEINLIVKKCIQRGVATFYAKIKEDNEPLQNKIPNSTLHFNSESFLFHSPKNNQIIRLYWDEVDVKLYNNKTKDNELILEIGGSLKKKRYIIICINTNTRELINKCFIQFQRQNNENEDLKENQNPNQDKITDKGLIENQEKTDYSYYKVNNEENKFVKIIQVKLFEDSKVNNILISNQELAKELKIKTIKQQRRNYAIFNKKGIGSIFQSSANCPFTLENKSLSVIIHSKNKKQNQNNTLQLKELKLNQLFNKQNAIFHFEIFYNLDDKLKSNKKKKIIIHLTSIDITITIIDKNNNDNDSDRINNNNINNLNNNQPKFEETYSKMQKLFLHPINNTSLIFISSNGQNLVIVAPNTEQRDLFFNLFVNFRTNFLNNKNKIKIPIPHLIISSHLNLNNTIDKRTITITNHLKESIFNKIDPKNNDQNKNIDVEDRQESNIFQINLYSSLEAFVGQGLIKLFEEHFVIAFHQIILQRYYNGYSKIFYNKNFPNYLRLNIDENLFIIFSIKDLHKIKLFIKIFNEHKKNYLKYYLEPTIYFECLLSTPNRGNFKSSIDLTSHYFKIQIPFNIVFGEYLIETKAQLFDPKQSLRTVKITMGGNQGYLLISFANSIQSLEFINTFNNLQNRYIACANNNILKKFTTTNAKKTNKVVIFLSNNLFTVFEYNIDNDQLKNYYKHLNNNIKIYSIKRQPNYLVINIQNENKLKIIFENIQEKKDFINSFNIIYKKKINHHNNKLKQLIINDEKNNKKMVGNEEWADGERTDGEENTNKKKDYKFYNYGITFHKNKNLLFKNGFLRMNNLKIILQIENKVNIMSNLDQVSINLYPMSGELLEIIINQQIYLISFRSISLHSHFISNFGKNKSKINPKIRPKGIFYPAQLKIISENNRDDKVVNNKKSGSNVKIGVKKIIIGMKLENNCLKMKGKDIHFNLSYHDIAIEKDKIKPNKCHLFHIKDKRKQYYLKFMDSELLLQFCHMFNYHAILNIKIEKIKKINPNIKTLKKIKNGFLENMSELKDQNNDFKIYFLTDDYIKINKGFLQLKFFTNEIIIWNFKNNHKKIFFKDLDFLTIQKIKNSPNTLSLKELDGEKIIFKMKSIRRINQFLSYFKKIVGNLTEEQNSIFSQRRKVLCNTQNNTSKNNFATDKNKLIEDENVQLINSIKLQNEKIKFENTNFKTKEVKINHTLKHGIIINVSVDEKKIFLQNSEKKILFEFYNLKQVKFRYPASGTLPKVQLNFIGKKFNFVFFSRNQIIHFKKLLKKLIYLVKHN</sequence>
<organism evidence="2 3">
    <name type="scientific">Anaeramoeba flamelloides</name>
    <dbReference type="NCBI Taxonomy" id="1746091"/>
    <lineage>
        <taxon>Eukaryota</taxon>
        <taxon>Metamonada</taxon>
        <taxon>Anaeramoebidae</taxon>
        <taxon>Anaeramoeba</taxon>
    </lineage>
</organism>
<name>A0AAV7YQZ5_9EUKA</name>
<feature type="region of interest" description="Disordered" evidence="1">
    <location>
        <begin position="197"/>
        <end position="233"/>
    </location>
</feature>
<proteinExistence type="predicted"/>
<evidence type="ECO:0000313" key="2">
    <source>
        <dbReference type="EMBL" id="KAJ3432211.1"/>
    </source>
</evidence>
<accession>A0AAV7YQZ5</accession>
<gene>
    <name evidence="2" type="ORF">M0812_21142</name>
</gene>
<comment type="caution">
    <text evidence="2">The sequence shown here is derived from an EMBL/GenBank/DDBJ whole genome shotgun (WGS) entry which is preliminary data.</text>
</comment>
<dbReference type="EMBL" id="JANTQA010000047">
    <property type="protein sequence ID" value="KAJ3432211.1"/>
    <property type="molecule type" value="Genomic_DNA"/>
</dbReference>
<evidence type="ECO:0000256" key="1">
    <source>
        <dbReference type="SAM" id="MobiDB-lite"/>
    </source>
</evidence>